<dbReference type="OrthoDB" id="409136at2759"/>
<evidence type="ECO:0000313" key="1">
    <source>
        <dbReference type="EMBL" id="THV53216.1"/>
    </source>
</evidence>
<protein>
    <submittedName>
        <fullName evidence="1">Uncharacterized protein</fullName>
    </submittedName>
</protein>
<dbReference type="EMBL" id="PQXL01000056">
    <property type="protein sequence ID" value="THV53216.1"/>
    <property type="molecule type" value="Genomic_DNA"/>
</dbReference>
<proteinExistence type="predicted"/>
<reference evidence="1 2" key="1">
    <citation type="submission" date="2017-12" db="EMBL/GenBank/DDBJ databases">
        <title>Comparative genomics of Botrytis spp.</title>
        <authorList>
            <person name="Valero-Jimenez C.A."/>
            <person name="Tapia P."/>
            <person name="Veloso J."/>
            <person name="Silva-Moreno E."/>
            <person name="Staats M."/>
            <person name="Valdes J.H."/>
            <person name="Van Kan J.A.L."/>
        </authorList>
    </citation>
    <scope>NUCLEOTIDE SEQUENCE [LARGE SCALE GENOMIC DNA]</scope>
    <source>
        <strain evidence="1 2">MUCL435</strain>
    </source>
</reference>
<evidence type="ECO:0000313" key="2">
    <source>
        <dbReference type="Proteomes" id="UP000308671"/>
    </source>
</evidence>
<gene>
    <name evidence="1" type="ORF">BGAL_0056g00130</name>
</gene>
<comment type="caution">
    <text evidence="1">The sequence shown here is derived from an EMBL/GenBank/DDBJ whole genome shotgun (WGS) entry which is preliminary data.</text>
</comment>
<sequence length="216" mass="24977">MIDSSRETAAEDIIFEEPTYYHTSVIQTFKNTLSYLLRPRVREVDQRITWCCECGEYFYADFKAKSPETMQDIHAILYNVPSAAICKFRGVPTGWPCLLGHEYVSIQIASVDNINAKITSIGLYDIHLFVIDLINTNIFRIDLINFDRSNLSGTLCNHWGESQKKLDEINLVGTKLDEDTFKRIREKYYELRGARSKLWLIKPASHYLIATADHKD</sequence>
<organism evidence="1 2">
    <name type="scientific">Botrytis galanthina</name>
    <dbReference type="NCBI Taxonomy" id="278940"/>
    <lineage>
        <taxon>Eukaryota</taxon>
        <taxon>Fungi</taxon>
        <taxon>Dikarya</taxon>
        <taxon>Ascomycota</taxon>
        <taxon>Pezizomycotina</taxon>
        <taxon>Leotiomycetes</taxon>
        <taxon>Helotiales</taxon>
        <taxon>Sclerotiniaceae</taxon>
        <taxon>Botrytis</taxon>
    </lineage>
</organism>
<dbReference type="Proteomes" id="UP000308671">
    <property type="component" value="Unassembled WGS sequence"/>
</dbReference>
<accession>A0A4V4HVG8</accession>
<keyword evidence="2" id="KW-1185">Reference proteome</keyword>
<dbReference type="AlphaFoldDB" id="A0A4V4HVG8"/>
<name>A0A4V4HVG8_9HELO</name>